<evidence type="ECO:0000313" key="16">
    <source>
        <dbReference type="Proteomes" id="UP001596411"/>
    </source>
</evidence>
<dbReference type="Pfam" id="PF13649">
    <property type="entry name" value="Methyltransf_25"/>
    <property type="match status" value="1"/>
</dbReference>
<dbReference type="RefSeq" id="WP_346061718.1">
    <property type="nucleotide sequence ID" value="NZ_BAAADR010000004.1"/>
</dbReference>
<name>A0ABW2ER40_9GAMM</name>
<keyword evidence="4 15" id="KW-0489">Methyltransferase</keyword>
<dbReference type="InterPro" id="IPR029063">
    <property type="entry name" value="SAM-dependent_MTases_sf"/>
</dbReference>
<dbReference type="Proteomes" id="UP001596411">
    <property type="component" value="Unassembled WGS sequence"/>
</dbReference>
<keyword evidence="10" id="KW-0943">RNA-mediated gene silencing</keyword>
<dbReference type="CDD" id="cd02440">
    <property type="entry name" value="AdoMet_MTases"/>
    <property type="match status" value="1"/>
</dbReference>
<dbReference type="EMBL" id="JBHSZP010000002">
    <property type="protein sequence ID" value="MFC7088442.1"/>
    <property type="molecule type" value="Genomic_DNA"/>
</dbReference>
<evidence type="ECO:0000256" key="1">
    <source>
        <dbReference type="ARBA" id="ARBA00001946"/>
    </source>
</evidence>
<feature type="region of interest" description="Disordered" evidence="13">
    <location>
        <begin position="201"/>
        <end position="229"/>
    </location>
</feature>
<evidence type="ECO:0000256" key="8">
    <source>
        <dbReference type="ARBA" id="ARBA00022842"/>
    </source>
</evidence>
<keyword evidence="7" id="KW-0479">Metal-binding</keyword>
<comment type="cofactor">
    <cofactor evidence="1">
        <name>Mg(2+)</name>
        <dbReference type="ChEBI" id="CHEBI:18420"/>
    </cofactor>
</comment>
<comment type="catalytic activity">
    <reaction evidence="12">
        <text>small RNA 3'-end nucleotide + S-adenosyl-L-methionine = small RNA 3'-end 2'-O-methylnucleotide + S-adenosyl-L-homocysteine + H(+)</text>
        <dbReference type="Rhea" id="RHEA:37887"/>
        <dbReference type="Rhea" id="RHEA-COMP:10415"/>
        <dbReference type="Rhea" id="RHEA-COMP:10416"/>
        <dbReference type="ChEBI" id="CHEBI:15378"/>
        <dbReference type="ChEBI" id="CHEBI:57856"/>
        <dbReference type="ChEBI" id="CHEBI:59789"/>
        <dbReference type="ChEBI" id="CHEBI:74896"/>
        <dbReference type="ChEBI" id="CHEBI:74898"/>
        <dbReference type="EC" id="2.1.1.386"/>
    </reaction>
</comment>
<dbReference type="EC" id="2.1.1.386" evidence="11"/>
<proteinExistence type="inferred from homology"/>
<evidence type="ECO:0000259" key="14">
    <source>
        <dbReference type="Pfam" id="PF13649"/>
    </source>
</evidence>
<comment type="similarity">
    <text evidence="2">Belongs to the methyltransferase superfamily. HEN1 family.</text>
</comment>
<dbReference type="InterPro" id="IPR041698">
    <property type="entry name" value="Methyltransf_25"/>
</dbReference>
<keyword evidence="16" id="KW-1185">Reference proteome</keyword>
<keyword evidence="9" id="KW-0694">RNA-binding</keyword>
<dbReference type="GO" id="GO:0008168">
    <property type="term" value="F:methyltransferase activity"/>
    <property type="evidence" value="ECO:0007669"/>
    <property type="project" value="UniProtKB-KW"/>
</dbReference>
<evidence type="ECO:0000256" key="3">
    <source>
        <dbReference type="ARBA" id="ARBA00021330"/>
    </source>
</evidence>
<accession>A0ABW2ER40</accession>
<comment type="caution">
    <text evidence="15">The sequence shown here is derived from an EMBL/GenBank/DDBJ whole genome shotgun (WGS) entry which is preliminary data.</text>
</comment>
<evidence type="ECO:0000256" key="12">
    <source>
        <dbReference type="ARBA" id="ARBA00048418"/>
    </source>
</evidence>
<evidence type="ECO:0000313" key="15">
    <source>
        <dbReference type="EMBL" id="MFC7088442.1"/>
    </source>
</evidence>
<sequence>MSDSLDDDLHHQRLAQVARLLRESGARRVLDLGCGTGWLLQLLLQEPRFETLVGLEQSGELLAQAQLRLAARPEAGGGRLRLICGSYAEAQPELAGFAAAAMVETLEHMPPGALSLVERRVFAELAPARLVLTTPNHDYNPLYGLAPGEFRDPDHRFEWGRERFRAWAQGVARRHGYRLRLGGIGEWHESLGQPSQLAIFDRATPESPPPAAAAPTGRPAWSASGHPRR</sequence>
<dbReference type="PANTHER" id="PTHR21404:SF3">
    <property type="entry name" value="SMALL RNA 2'-O-METHYLTRANSFERASE"/>
    <property type="match status" value="1"/>
</dbReference>
<keyword evidence="8" id="KW-0460">Magnesium</keyword>
<evidence type="ECO:0000256" key="11">
    <source>
        <dbReference type="ARBA" id="ARBA00035025"/>
    </source>
</evidence>
<evidence type="ECO:0000256" key="2">
    <source>
        <dbReference type="ARBA" id="ARBA00009026"/>
    </source>
</evidence>
<reference evidence="16" key="1">
    <citation type="journal article" date="2019" name="Int. J. Syst. Evol. Microbiol.">
        <title>The Global Catalogue of Microorganisms (GCM) 10K type strain sequencing project: providing services to taxonomists for standard genome sequencing and annotation.</title>
        <authorList>
            <consortium name="The Broad Institute Genomics Platform"/>
            <consortium name="The Broad Institute Genome Sequencing Center for Infectious Disease"/>
            <person name="Wu L."/>
            <person name="Ma J."/>
        </authorList>
    </citation>
    <scope>NUCLEOTIDE SEQUENCE [LARGE SCALE GENOMIC DNA]</scope>
    <source>
        <strain evidence="16">CGMCC 1.13666</strain>
    </source>
</reference>
<evidence type="ECO:0000256" key="13">
    <source>
        <dbReference type="SAM" id="MobiDB-lite"/>
    </source>
</evidence>
<dbReference type="PANTHER" id="PTHR21404">
    <property type="entry name" value="HEN1"/>
    <property type="match status" value="1"/>
</dbReference>
<gene>
    <name evidence="15" type="ORF">ACFQH5_02615</name>
</gene>
<evidence type="ECO:0000256" key="7">
    <source>
        <dbReference type="ARBA" id="ARBA00022723"/>
    </source>
</evidence>
<evidence type="ECO:0000256" key="9">
    <source>
        <dbReference type="ARBA" id="ARBA00022884"/>
    </source>
</evidence>
<keyword evidence="6" id="KW-0949">S-adenosyl-L-methionine</keyword>
<evidence type="ECO:0000256" key="10">
    <source>
        <dbReference type="ARBA" id="ARBA00023158"/>
    </source>
</evidence>
<feature type="compositionally biased region" description="Low complexity" evidence="13">
    <location>
        <begin position="213"/>
        <end position="223"/>
    </location>
</feature>
<protein>
    <recommendedName>
        <fullName evidence="3">Small RNA 2'-O-methyltransferase</fullName>
        <ecNumber evidence="11">2.1.1.386</ecNumber>
    </recommendedName>
</protein>
<dbReference type="Gene3D" id="3.40.50.150">
    <property type="entry name" value="Vaccinia Virus protein VP39"/>
    <property type="match status" value="1"/>
</dbReference>
<organism evidence="15 16">
    <name type="scientific">Halomonas salifodinae</name>
    <dbReference type="NCBI Taxonomy" id="438745"/>
    <lineage>
        <taxon>Bacteria</taxon>
        <taxon>Pseudomonadati</taxon>
        <taxon>Pseudomonadota</taxon>
        <taxon>Gammaproteobacteria</taxon>
        <taxon>Oceanospirillales</taxon>
        <taxon>Halomonadaceae</taxon>
        <taxon>Halomonas</taxon>
    </lineage>
</organism>
<dbReference type="GO" id="GO:0032259">
    <property type="term" value="P:methylation"/>
    <property type="evidence" value="ECO:0007669"/>
    <property type="project" value="UniProtKB-KW"/>
</dbReference>
<evidence type="ECO:0000256" key="6">
    <source>
        <dbReference type="ARBA" id="ARBA00022691"/>
    </source>
</evidence>
<keyword evidence="5" id="KW-0808">Transferase</keyword>
<feature type="domain" description="Methyltransferase" evidence="14">
    <location>
        <begin position="29"/>
        <end position="121"/>
    </location>
</feature>
<evidence type="ECO:0000256" key="4">
    <source>
        <dbReference type="ARBA" id="ARBA00022603"/>
    </source>
</evidence>
<evidence type="ECO:0000256" key="5">
    <source>
        <dbReference type="ARBA" id="ARBA00022679"/>
    </source>
</evidence>
<dbReference type="SUPFAM" id="SSF53335">
    <property type="entry name" value="S-adenosyl-L-methionine-dependent methyltransferases"/>
    <property type="match status" value="1"/>
</dbReference>
<dbReference type="InterPro" id="IPR026610">
    <property type="entry name" value="Hen1"/>
</dbReference>